<dbReference type="GO" id="GO:0004519">
    <property type="term" value="F:endonuclease activity"/>
    <property type="evidence" value="ECO:0007669"/>
    <property type="project" value="InterPro"/>
</dbReference>
<evidence type="ECO:0000313" key="3">
    <source>
        <dbReference type="Proteomes" id="UP000031014"/>
    </source>
</evidence>
<dbReference type="RefSeq" id="WP_052442214.1">
    <property type="nucleotide sequence ID" value="NZ_BASE01000080.1"/>
</dbReference>
<comment type="caution">
    <text evidence="2">The sequence shown here is derived from an EMBL/GenBank/DDBJ whole genome shotgun (WGS) entry which is preliminary data.</text>
</comment>
<proteinExistence type="predicted"/>
<keyword evidence="3" id="KW-1185">Reference proteome</keyword>
<dbReference type="Pfam" id="PF01844">
    <property type="entry name" value="HNH"/>
    <property type="match status" value="1"/>
</dbReference>
<evidence type="ECO:0000313" key="2">
    <source>
        <dbReference type="EMBL" id="GAM15335.1"/>
    </source>
</evidence>
<sequence length="260" mass="30803">MNLTREFLYQKYIHDKKSLKEIAEETGLPITTIKSRLRRFGIRKKPIKLGNEIYDNRDWLYEEYIVKRKGYTVLANELGVSYSTILDRILFFGWELRGHNEIDKGAPRRGTKHTPVSIERIKSTRIKKRVYFECFQCAQTTERVRSGYSRSGKKFCTYTCYKNYLKENRVETIDITDSALYKEWRKKVYARDNFRCKMPGCNSNSRDIAAHHIYPKKLFPEKQFLLNNGITLCKNCHEKTYGKESNFIDALVRVVQTMND</sequence>
<dbReference type="OrthoDB" id="962665at2"/>
<evidence type="ECO:0000259" key="1">
    <source>
        <dbReference type="Pfam" id="PF01844"/>
    </source>
</evidence>
<reference evidence="2 3" key="1">
    <citation type="submission" date="2013-06" db="EMBL/GenBank/DDBJ databases">
        <title>Whole genome shotgun sequence of Bacillus selenatarsenatis SF-1.</title>
        <authorList>
            <person name="Kuroda M."/>
            <person name="Sei K."/>
            <person name="Yamashita M."/>
            <person name="Ike M."/>
        </authorList>
    </citation>
    <scope>NUCLEOTIDE SEQUENCE [LARGE SCALE GENOMIC DNA]</scope>
    <source>
        <strain evidence="2 3">SF-1</strain>
    </source>
</reference>
<name>A0A0A8X5U0_MESS1</name>
<organism evidence="2 3">
    <name type="scientific">Mesobacillus selenatarsenatis (strain DSM 18680 / JCM 14380 / FERM P-15431 / SF-1)</name>
    <dbReference type="NCBI Taxonomy" id="1321606"/>
    <lineage>
        <taxon>Bacteria</taxon>
        <taxon>Bacillati</taxon>
        <taxon>Bacillota</taxon>
        <taxon>Bacilli</taxon>
        <taxon>Bacillales</taxon>
        <taxon>Bacillaceae</taxon>
        <taxon>Mesobacillus</taxon>
    </lineage>
</organism>
<dbReference type="EMBL" id="BASE01000080">
    <property type="protein sequence ID" value="GAM15335.1"/>
    <property type="molecule type" value="Genomic_DNA"/>
</dbReference>
<accession>A0A0A8X5U0</accession>
<dbReference type="STRING" id="1321606.SAMD00020551_3492"/>
<dbReference type="CDD" id="cd00085">
    <property type="entry name" value="HNHc"/>
    <property type="match status" value="1"/>
</dbReference>
<protein>
    <recommendedName>
        <fullName evidence="1">HNH domain-containing protein</fullName>
    </recommendedName>
</protein>
<dbReference type="InterPro" id="IPR002711">
    <property type="entry name" value="HNH"/>
</dbReference>
<dbReference type="Proteomes" id="UP000031014">
    <property type="component" value="Unassembled WGS sequence"/>
</dbReference>
<dbReference type="InterPro" id="IPR003615">
    <property type="entry name" value="HNH_nuc"/>
</dbReference>
<dbReference type="Gene3D" id="1.10.30.50">
    <property type="match status" value="1"/>
</dbReference>
<feature type="domain" description="HNH" evidence="1">
    <location>
        <begin position="201"/>
        <end position="239"/>
    </location>
</feature>
<gene>
    <name evidence="2" type="ORF">SAMD00020551_3492</name>
</gene>
<dbReference type="GO" id="GO:0008270">
    <property type="term" value="F:zinc ion binding"/>
    <property type="evidence" value="ECO:0007669"/>
    <property type="project" value="InterPro"/>
</dbReference>
<dbReference type="GO" id="GO:0003676">
    <property type="term" value="F:nucleic acid binding"/>
    <property type="evidence" value="ECO:0007669"/>
    <property type="project" value="InterPro"/>
</dbReference>
<dbReference type="AlphaFoldDB" id="A0A0A8X5U0"/>